<comment type="caution">
    <text evidence="9">The sequence shown here is derived from an EMBL/GenBank/DDBJ whole genome shotgun (WGS) entry which is preliminary data.</text>
</comment>
<feature type="transmembrane region" description="Helical" evidence="7">
    <location>
        <begin position="27"/>
        <end position="46"/>
    </location>
</feature>
<keyword evidence="10" id="KW-1185">Reference proteome</keyword>
<evidence type="ECO:0000256" key="2">
    <source>
        <dbReference type="ARBA" id="ARBA00022475"/>
    </source>
</evidence>
<dbReference type="Gene3D" id="1.20.1250.20">
    <property type="entry name" value="MFS general substrate transporter like domains"/>
    <property type="match status" value="2"/>
</dbReference>
<name>A0ABP7F3H3_9ACTN</name>
<dbReference type="EMBL" id="BAABDD010000003">
    <property type="protein sequence ID" value="GAA3730637.1"/>
    <property type="molecule type" value="Genomic_DNA"/>
</dbReference>
<feature type="transmembrane region" description="Helical" evidence="7">
    <location>
        <begin position="122"/>
        <end position="141"/>
    </location>
</feature>
<dbReference type="InterPro" id="IPR011701">
    <property type="entry name" value="MFS"/>
</dbReference>
<evidence type="ECO:0000256" key="4">
    <source>
        <dbReference type="ARBA" id="ARBA00022989"/>
    </source>
</evidence>
<feature type="transmembrane region" description="Helical" evidence="7">
    <location>
        <begin position="66"/>
        <end position="86"/>
    </location>
</feature>
<feature type="domain" description="Major facilitator superfamily (MFS) profile" evidence="8">
    <location>
        <begin position="32"/>
        <end position="431"/>
    </location>
</feature>
<dbReference type="Proteomes" id="UP001500908">
    <property type="component" value="Unassembled WGS sequence"/>
</dbReference>
<dbReference type="RefSeq" id="WP_344967601.1">
    <property type="nucleotide sequence ID" value="NZ_BAABDD010000003.1"/>
</dbReference>
<dbReference type="InterPro" id="IPR036259">
    <property type="entry name" value="MFS_trans_sf"/>
</dbReference>
<protein>
    <submittedName>
        <fullName evidence="9">MFS transporter</fullName>
    </submittedName>
</protein>
<evidence type="ECO:0000259" key="8">
    <source>
        <dbReference type="PROSITE" id="PS50850"/>
    </source>
</evidence>
<comment type="subcellular location">
    <subcellularLocation>
        <location evidence="1">Cell membrane</location>
        <topology evidence="1">Multi-pass membrane protein</topology>
    </subcellularLocation>
</comment>
<accession>A0ABP7F3H3</accession>
<feature type="transmembrane region" description="Helical" evidence="7">
    <location>
        <begin position="330"/>
        <end position="354"/>
    </location>
</feature>
<dbReference type="CDD" id="cd06174">
    <property type="entry name" value="MFS"/>
    <property type="match status" value="1"/>
</dbReference>
<evidence type="ECO:0000313" key="10">
    <source>
        <dbReference type="Proteomes" id="UP001500908"/>
    </source>
</evidence>
<feature type="transmembrane region" description="Helical" evidence="7">
    <location>
        <begin position="366"/>
        <end position="390"/>
    </location>
</feature>
<evidence type="ECO:0000256" key="3">
    <source>
        <dbReference type="ARBA" id="ARBA00022692"/>
    </source>
</evidence>
<feature type="region of interest" description="Disordered" evidence="6">
    <location>
        <begin position="1"/>
        <end position="23"/>
    </location>
</feature>
<keyword evidence="4 7" id="KW-1133">Transmembrane helix</keyword>
<feature type="transmembrane region" description="Helical" evidence="7">
    <location>
        <begin position="98"/>
        <end position="116"/>
    </location>
</feature>
<feature type="transmembrane region" description="Helical" evidence="7">
    <location>
        <begin position="183"/>
        <end position="206"/>
    </location>
</feature>
<dbReference type="SUPFAM" id="SSF103473">
    <property type="entry name" value="MFS general substrate transporter"/>
    <property type="match status" value="1"/>
</dbReference>
<keyword evidence="5 7" id="KW-0472">Membrane</keyword>
<feature type="transmembrane region" description="Helical" evidence="7">
    <location>
        <begin position="276"/>
        <end position="299"/>
    </location>
</feature>
<reference evidence="10" key="1">
    <citation type="journal article" date="2019" name="Int. J. Syst. Evol. Microbiol.">
        <title>The Global Catalogue of Microorganisms (GCM) 10K type strain sequencing project: providing services to taxonomists for standard genome sequencing and annotation.</title>
        <authorList>
            <consortium name="The Broad Institute Genomics Platform"/>
            <consortium name="The Broad Institute Genome Sequencing Center for Infectious Disease"/>
            <person name="Wu L."/>
            <person name="Ma J."/>
        </authorList>
    </citation>
    <scope>NUCLEOTIDE SEQUENCE [LARGE SCALE GENOMIC DNA]</scope>
    <source>
        <strain evidence="10">JCM 17137</strain>
    </source>
</reference>
<feature type="transmembrane region" description="Helical" evidence="7">
    <location>
        <begin position="245"/>
        <end position="264"/>
    </location>
</feature>
<dbReference type="PANTHER" id="PTHR43124">
    <property type="entry name" value="PURINE EFFLUX PUMP PBUE"/>
    <property type="match status" value="1"/>
</dbReference>
<feature type="transmembrane region" description="Helical" evidence="7">
    <location>
        <begin position="153"/>
        <end position="177"/>
    </location>
</feature>
<dbReference type="Pfam" id="PF07690">
    <property type="entry name" value="MFS_1"/>
    <property type="match status" value="1"/>
</dbReference>
<evidence type="ECO:0000256" key="5">
    <source>
        <dbReference type="ARBA" id="ARBA00023136"/>
    </source>
</evidence>
<gene>
    <name evidence="9" type="ORF">GCM10022402_09130</name>
</gene>
<dbReference type="PROSITE" id="PS50850">
    <property type="entry name" value="MFS"/>
    <property type="match status" value="1"/>
</dbReference>
<evidence type="ECO:0000313" key="9">
    <source>
        <dbReference type="EMBL" id="GAA3730637.1"/>
    </source>
</evidence>
<proteinExistence type="predicted"/>
<feature type="transmembrane region" description="Helical" evidence="7">
    <location>
        <begin position="306"/>
        <end position="324"/>
    </location>
</feature>
<organism evidence="9 10">
    <name type="scientific">Salinactinospora qingdaonensis</name>
    <dbReference type="NCBI Taxonomy" id="702744"/>
    <lineage>
        <taxon>Bacteria</taxon>
        <taxon>Bacillati</taxon>
        <taxon>Actinomycetota</taxon>
        <taxon>Actinomycetes</taxon>
        <taxon>Streptosporangiales</taxon>
        <taxon>Nocardiopsidaceae</taxon>
        <taxon>Salinactinospora</taxon>
    </lineage>
</organism>
<evidence type="ECO:0000256" key="6">
    <source>
        <dbReference type="SAM" id="MobiDB-lite"/>
    </source>
</evidence>
<keyword evidence="3 7" id="KW-0812">Transmembrane</keyword>
<dbReference type="InterPro" id="IPR050189">
    <property type="entry name" value="MFS_Efflux_Transporters"/>
</dbReference>
<dbReference type="PANTHER" id="PTHR43124:SF3">
    <property type="entry name" value="CHLORAMPHENICOL EFFLUX PUMP RV0191"/>
    <property type="match status" value="1"/>
</dbReference>
<feature type="transmembrane region" description="Helical" evidence="7">
    <location>
        <begin position="402"/>
        <end position="424"/>
    </location>
</feature>
<keyword evidence="2" id="KW-1003">Cell membrane</keyword>
<evidence type="ECO:0000256" key="7">
    <source>
        <dbReference type="SAM" id="Phobius"/>
    </source>
</evidence>
<dbReference type="InterPro" id="IPR020846">
    <property type="entry name" value="MFS_dom"/>
</dbReference>
<sequence length="431" mass="44423">MSVDTPSPAPDAQHPTRPAARKAGGGLRPWLVWGVGVGAYFMAMLHRNSLGVAALAAQERFDVGPALLSTLPMLQLLVYVALQVPSGVLADRLGPRRTLLIGLVSMTVGVGMFALAPTIHVALLGRLCIGLGDALTFLNVIRLVALWFPRSQYALVSALTGVMGGLGQLASVAPLSAALRAMGWAPAFLAAGGVTALMIGLVALVVRDRPAGSAPPPAEASLSVLASIREALRAPGPRAGMAHHAAAMGPYTMLTVLWGYPFLVEGMGMSPDTATLLLTGLGLATLWISPALGAVVGRYPGVRRPFATVFVTVFSLGWLALVAWPGGPPVPFVVAVLVASATGGVITPALSLDFARDGIPAHRTGVASALVNVAGFTTTVFATVSAGVILELLPEPHGGADFQLAFVPLAVMTAFAAVTLLVVLRRYPSRR</sequence>
<evidence type="ECO:0000256" key="1">
    <source>
        <dbReference type="ARBA" id="ARBA00004651"/>
    </source>
</evidence>